<evidence type="ECO:0000313" key="4">
    <source>
        <dbReference type="Proteomes" id="UP000005641"/>
    </source>
</evidence>
<evidence type="ECO:0000256" key="1">
    <source>
        <dbReference type="SAM" id="MobiDB-lite"/>
    </source>
</evidence>
<evidence type="ECO:0000313" key="3">
    <source>
        <dbReference type="EMBL" id="EPR57826.1"/>
    </source>
</evidence>
<accession>A0A125YHD2</accession>
<feature type="domain" description="SRS" evidence="2">
    <location>
        <begin position="67"/>
        <end position="207"/>
    </location>
</feature>
<dbReference type="Gene3D" id="2.60.40.1320">
    <property type="entry name" value="SRS domain"/>
    <property type="match status" value="2"/>
</dbReference>
<protein>
    <submittedName>
        <fullName evidence="3">SAG-related sequence SRS12B</fullName>
    </submittedName>
</protein>
<feature type="region of interest" description="Disordered" evidence="1">
    <location>
        <begin position="49"/>
        <end position="69"/>
    </location>
</feature>
<reference evidence="3 4" key="1">
    <citation type="submission" date="2006-05" db="EMBL/GenBank/DDBJ databases">
        <authorList>
            <person name="Paulsen I."/>
        </authorList>
    </citation>
    <scope>NUCLEOTIDE SEQUENCE [LARGE SCALE GENOMIC DNA]</scope>
    <source>
        <strain evidence="3 4">GT1</strain>
    </source>
</reference>
<dbReference type="VEuPathDB" id="ToxoDB:TGGT1_321480"/>
<dbReference type="AlphaFoldDB" id="A0A125YHD2"/>
<dbReference type="InterPro" id="IPR028352">
    <property type="entry name" value="Surface_antig_SAG1"/>
</dbReference>
<dbReference type="Proteomes" id="UP000005641">
    <property type="component" value="Unassembled WGS sequence"/>
</dbReference>
<dbReference type="OrthoDB" id="330519at2759"/>
<reference evidence="3 4" key="2">
    <citation type="submission" date="2013-05" db="EMBL/GenBank/DDBJ databases">
        <authorList>
            <person name="Sibley D."/>
            <person name="Venepally P."/>
            <person name="Karamycheva S."/>
            <person name="Hadjithomas M."/>
            <person name="Khan A."/>
            <person name="Brunk B."/>
            <person name="Roos D."/>
            <person name="Caler E."/>
            <person name="Lorenzi H."/>
        </authorList>
    </citation>
    <scope>NUCLEOTIDE SEQUENCE [LARGE SCALE GENOMIC DNA]</scope>
    <source>
        <strain evidence="3 4">GT1</strain>
    </source>
</reference>
<evidence type="ECO:0000259" key="2">
    <source>
        <dbReference type="Pfam" id="PF04092"/>
    </source>
</evidence>
<dbReference type="PRINTS" id="PR01801">
    <property type="entry name" value="SURFCEANTIGN"/>
</dbReference>
<feature type="domain" description="SRS" evidence="2">
    <location>
        <begin position="218"/>
        <end position="351"/>
    </location>
</feature>
<dbReference type="EMBL" id="AAQM03000305">
    <property type="protein sequence ID" value="EPR57826.1"/>
    <property type="molecule type" value="Genomic_DNA"/>
</dbReference>
<dbReference type="GO" id="GO:0016020">
    <property type="term" value="C:membrane"/>
    <property type="evidence" value="ECO:0007669"/>
    <property type="project" value="InterPro"/>
</dbReference>
<comment type="caution">
    <text evidence="3">The sequence shown here is derived from an EMBL/GenBank/DDBJ whole genome shotgun (WGS) entry which is preliminary data.</text>
</comment>
<feature type="compositionally biased region" description="Polar residues" evidence="1">
    <location>
        <begin position="52"/>
        <end position="69"/>
    </location>
</feature>
<sequence length="384" mass="40673">MARTGKVQRRRGGLRSGARKLVAVCLSGVVLLSGGSVVATEPVEGLLRRNLDTQASGPQNESATRENTVTCTLSDSTVSVTPATGASLALSKASLTASFECIGDGYTAVPSEKTQICDEAKTTNEDDSESCKLGDSKVGSAVTLQEILEASQLIEWTETSPSDKNAILRTLKLTESDLPRTDKTFVVGCDKKGARTVTPPCKVTVNVSARPSSIDDKNVVTCAYGKNSNDKVVEVEMSQDKNTLTIDCGKDGSMQPEDFTSRHCPPETQTLEGCTEIYTDILDKFESNWWTGKEANNPVTLTIPQTEFPTEDKRFLLGCTPNSTTTPAPDKKTDHSLSDVKESSCLVRVTVKAASSASSASSIPQVVAATSGAALLTAIFSGSL</sequence>
<gene>
    <name evidence="3" type="ORF">TGGT1_321480</name>
</gene>
<dbReference type="InterPro" id="IPR007226">
    <property type="entry name" value="SRS_dom"/>
</dbReference>
<name>A0A125YHD2_TOXGG</name>
<organism evidence="3 4">
    <name type="scientific">Toxoplasma gondii (strain ATCC 50853 / GT1)</name>
    <dbReference type="NCBI Taxonomy" id="507601"/>
    <lineage>
        <taxon>Eukaryota</taxon>
        <taxon>Sar</taxon>
        <taxon>Alveolata</taxon>
        <taxon>Apicomplexa</taxon>
        <taxon>Conoidasida</taxon>
        <taxon>Coccidia</taxon>
        <taxon>Eucoccidiorida</taxon>
        <taxon>Eimeriorina</taxon>
        <taxon>Sarcocystidae</taxon>
        <taxon>Toxoplasma</taxon>
    </lineage>
</organism>
<proteinExistence type="predicted"/>
<dbReference type="SUPFAM" id="SSF74877">
    <property type="entry name" value="Major surface antigen p30, SAG1"/>
    <property type="match status" value="2"/>
</dbReference>
<dbReference type="Pfam" id="PF04092">
    <property type="entry name" value="SAG"/>
    <property type="match status" value="2"/>
</dbReference>
<dbReference type="InterPro" id="IPR036755">
    <property type="entry name" value="SRS_dom_sf"/>
</dbReference>